<evidence type="ECO:0000256" key="3">
    <source>
        <dbReference type="ARBA" id="ARBA00022618"/>
    </source>
</evidence>
<dbReference type="GO" id="GO:0051301">
    <property type="term" value="P:cell division"/>
    <property type="evidence" value="ECO:0007669"/>
    <property type="project" value="UniProtKB-KW"/>
</dbReference>
<feature type="domain" description="Anaphase-promoting complex subunit 5" evidence="7">
    <location>
        <begin position="195"/>
        <end position="284"/>
    </location>
</feature>
<evidence type="ECO:0000256" key="6">
    <source>
        <dbReference type="ARBA" id="ARBA00023306"/>
    </source>
</evidence>
<keyword evidence="5" id="KW-0833">Ubl conjugation pathway</keyword>
<dbReference type="PANTHER" id="PTHR12830">
    <property type="entry name" value="ANAPHASE-PROMOTING COMPLEX SUBUNIT 5"/>
    <property type="match status" value="1"/>
</dbReference>
<dbReference type="AlphaFoldDB" id="A0A6G0WM69"/>
<keyword evidence="6" id="KW-0131">Cell cycle</keyword>
<evidence type="ECO:0000256" key="5">
    <source>
        <dbReference type="ARBA" id="ARBA00022786"/>
    </source>
</evidence>
<dbReference type="InterPro" id="IPR026000">
    <property type="entry name" value="Apc5_dom"/>
</dbReference>
<keyword evidence="3" id="KW-0132">Cell division</keyword>
<evidence type="ECO:0000259" key="7">
    <source>
        <dbReference type="Pfam" id="PF12862"/>
    </source>
</evidence>
<comment type="similarity">
    <text evidence="1">Belongs to the APC5 family.</text>
</comment>
<keyword evidence="9" id="KW-1185">Reference proteome</keyword>
<dbReference type="InterPro" id="IPR037679">
    <property type="entry name" value="Apc5"/>
</dbReference>
<gene>
    <name evidence="8" type="ORF">Ae201684_013758</name>
</gene>
<evidence type="ECO:0000256" key="4">
    <source>
        <dbReference type="ARBA" id="ARBA00022776"/>
    </source>
</evidence>
<comment type="caution">
    <text evidence="8">The sequence shown here is derived from an EMBL/GenBank/DDBJ whole genome shotgun (WGS) entry which is preliminary data.</text>
</comment>
<proteinExistence type="inferred from homology"/>
<dbReference type="VEuPathDB" id="FungiDB:AeMF1_002379"/>
<dbReference type="PANTHER" id="PTHR12830:SF9">
    <property type="entry name" value="ANAPHASE-PROMOTING COMPLEX SUBUNIT 5"/>
    <property type="match status" value="1"/>
</dbReference>
<evidence type="ECO:0000313" key="8">
    <source>
        <dbReference type="EMBL" id="KAF0728394.1"/>
    </source>
</evidence>
<name>A0A6G0WM69_9STRA</name>
<evidence type="ECO:0000313" key="9">
    <source>
        <dbReference type="Proteomes" id="UP000481153"/>
    </source>
</evidence>
<dbReference type="GO" id="GO:0045842">
    <property type="term" value="P:positive regulation of mitotic metaphase/anaphase transition"/>
    <property type="evidence" value="ECO:0007669"/>
    <property type="project" value="TreeGrafter"/>
</dbReference>
<sequence>MGVLDQSNSTHLLVELSPPNVCLGFLITKYVRVYEESAGLVVETTALSTVNPLHKLSTFLMEQIPQARSSPLSYKQYTAALDTIHPEWRQDLDLTMQRMCERSVDELGECLETMCLPSPDQLLASTPFGRFIRMLSLAVRGAFFDGLCSFQQVLRTYISSTDQTTAIRSSAVDGMARDAPNFNPPSTSPSVLFERYLVLQQKREFLGALDALHTYHNYAIHVQTEDTPDMKRFGPQYASLNVAILYWSFQYREEAMLALEEAIRVAQRARGMVCVAYALSYLLQWELFDAKRAQQCLDMAGDVPILSLLATLSSVEHMHTMKSTGLPKSLELWLALKNALHVPKISGSKVSLEELRQEWQTRQTKLALATAAVWHRSGHRLLEQLYVQQATAATANPSIDDLTTATCHSAGLTIQPTELPKDNESIYATALRNMVQAAETHPKLVHQPLFQQMLLSILFEWALAKCQFRRAHAYLHQWESLLAGALMNQRIESILARVRLYMRQEDFSEAKSLLLSLNTDKIPPYTRARILFHTAQVNMHDDAPFDALPALLECLALCEETQCDAVLPEAKLHLVKLYTAMDQTQDAIALLKVEFPHVVEHASLQLQAQYGLVLAEAYVLNQAWSDAVELLQQSQAAAMAVEDLKLTLNIGHLLVRVHHLQGDLDGREREAKKCLSWAKDMQKNESIGIEDAFVLTEPSSILDLVACRE</sequence>
<evidence type="ECO:0000256" key="2">
    <source>
        <dbReference type="ARBA" id="ARBA00016066"/>
    </source>
</evidence>
<organism evidence="8 9">
    <name type="scientific">Aphanomyces euteiches</name>
    <dbReference type="NCBI Taxonomy" id="100861"/>
    <lineage>
        <taxon>Eukaryota</taxon>
        <taxon>Sar</taxon>
        <taxon>Stramenopiles</taxon>
        <taxon>Oomycota</taxon>
        <taxon>Saprolegniomycetes</taxon>
        <taxon>Saprolegniales</taxon>
        <taxon>Verrucalvaceae</taxon>
        <taxon>Aphanomyces</taxon>
    </lineage>
</organism>
<dbReference type="GO" id="GO:0005680">
    <property type="term" value="C:anaphase-promoting complex"/>
    <property type="evidence" value="ECO:0007669"/>
    <property type="project" value="InterPro"/>
</dbReference>
<accession>A0A6G0WM69</accession>
<evidence type="ECO:0000256" key="1">
    <source>
        <dbReference type="ARBA" id="ARBA00007450"/>
    </source>
</evidence>
<dbReference type="GO" id="GO:0031145">
    <property type="term" value="P:anaphase-promoting complex-dependent catabolic process"/>
    <property type="evidence" value="ECO:0007669"/>
    <property type="project" value="TreeGrafter"/>
</dbReference>
<keyword evidence="4" id="KW-0498">Mitosis</keyword>
<dbReference type="Pfam" id="PF12862">
    <property type="entry name" value="ANAPC5"/>
    <property type="match status" value="1"/>
</dbReference>
<protein>
    <recommendedName>
        <fullName evidence="2">Anaphase-promoting complex subunit 5</fullName>
    </recommendedName>
</protein>
<dbReference type="Proteomes" id="UP000481153">
    <property type="component" value="Unassembled WGS sequence"/>
</dbReference>
<reference evidence="8 9" key="1">
    <citation type="submission" date="2019-07" db="EMBL/GenBank/DDBJ databases">
        <title>Genomics analysis of Aphanomyces spp. identifies a new class of oomycete effector associated with host adaptation.</title>
        <authorList>
            <person name="Gaulin E."/>
        </authorList>
    </citation>
    <scope>NUCLEOTIDE SEQUENCE [LARGE SCALE GENOMIC DNA]</scope>
    <source>
        <strain evidence="8 9">ATCC 201684</strain>
    </source>
</reference>
<dbReference type="EMBL" id="VJMJ01000178">
    <property type="protein sequence ID" value="KAF0728394.1"/>
    <property type="molecule type" value="Genomic_DNA"/>
</dbReference>
<dbReference type="GO" id="GO:0070979">
    <property type="term" value="P:protein K11-linked ubiquitination"/>
    <property type="evidence" value="ECO:0007669"/>
    <property type="project" value="TreeGrafter"/>
</dbReference>